<dbReference type="Proteomes" id="UP001218788">
    <property type="component" value="Unassembled WGS sequence"/>
</dbReference>
<keyword evidence="1" id="KW-0732">Signal</keyword>
<sequence length="314" mass="34698">MKINAFVWCFVALMTVAVSADDDLPPWMNDLNVLAADVMEGRETGSKGAQRSRDYLLKRYQQIGLSALPTLNDFTHPFTATKNDHVITGINMLGMLNANPGDGTAEPANRYIVVSAHYDHIGRSGRRIYNGADDNASGVAAMLYLATQSQQQQRQCHQVFLASDAEEHGLLGARAFVRAELINKAGIFVNLNLDMLSQPGGRREVLVSGNKSHPAFEQLISDIEFASTMPMIATDERSRVGRYPSNVDRRKVSDHAAFAEQGVPFLFLGVGRHTYYHTPRDTSSRVNQAFYAETVNVAWQYLQKLDALCGKSAD</sequence>
<dbReference type="PANTHER" id="PTHR12147:SF26">
    <property type="entry name" value="PEPTIDASE M28 DOMAIN-CONTAINING PROTEIN"/>
    <property type="match status" value="1"/>
</dbReference>
<dbReference type="SUPFAM" id="SSF53187">
    <property type="entry name" value="Zn-dependent exopeptidases"/>
    <property type="match status" value="1"/>
</dbReference>
<evidence type="ECO:0000256" key="1">
    <source>
        <dbReference type="SAM" id="SignalP"/>
    </source>
</evidence>
<protein>
    <submittedName>
        <fullName evidence="3">M28 family peptidase</fullName>
    </submittedName>
</protein>
<evidence type="ECO:0000313" key="3">
    <source>
        <dbReference type="EMBL" id="MDC8832239.1"/>
    </source>
</evidence>
<dbReference type="InterPro" id="IPR007484">
    <property type="entry name" value="Peptidase_M28"/>
</dbReference>
<feature type="chain" id="PRO_5046664741" evidence="1">
    <location>
        <begin position="21"/>
        <end position="314"/>
    </location>
</feature>
<gene>
    <name evidence="3" type="ORF">OIK42_15900</name>
</gene>
<reference evidence="3 4" key="1">
    <citation type="submission" date="2022-10" db="EMBL/GenBank/DDBJ databases">
        <title>Alteromonas sp. chi3 Genome sequencing.</title>
        <authorList>
            <person name="Park S."/>
        </authorList>
    </citation>
    <scope>NUCLEOTIDE SEQUENCE [LARGE SCALE GENOMIC DNA]</scope>
    <source>
        <strain evidence="4">chi3</strain>
    </source>
</reference>
<dbReference type="Pfam" id="PF04389">
    <property type="entry name" value="Peptidase_M28"/>
    <property type="match status" value="1"/>
</dbReference>
<comment type="caution">
    <text evidence="3">The sequence shown here is derived from an EMBL/GenBank/DDBJ whole genome shotgun (WGS) entry which is preliminary data.</text>
</comment>
<feature type="domain" description="Peptidase M28" evidence="2">
    <location>
        <begin position="106"/>
        <end position="300"/>
    </location>
</feature>
<accession>A0ABT5L744</accession>
<keyword evidence="4" id="KW-1185">Reference proteome</keyword>
<dbReference type="Gene3D" id="3.40.630.10">
    <property type="entry name" value="Zn peptidases"/>
    <property type="match status" value="1"/>
</dbReference>
<proteinExistence type="predicted"/>
<dbReference type="PANTHER" id="PTHR12147">
    <property type="entry name" value="METALLOPEPTIDASE M28 FAMILY MEMBER"/>
    <property type="match status" value="1"/>
</dbReference>
<dbReference type="InterPro" id="IPR045175">
    <property type="entry name" value="M28_fam"/>
</dbReference>
<organism evidence="3 4">
    <name type="scientific">Alteromonas gilva</name>
    <dbReference type="NCBI Taxonomy" id="2987522"/>
    <lineage>
        <taxon>Bacteria</taxon>
        <taxon>Pseudomonadati</taxon>
        <taxon>Pseudomonadota</taxon>
        <taxon>Gammaproteobacteria</taxon>
        <taxon>Alteromonadales</taxon>
        <taxon>Alteromonadaceae</taxon>
        <taxon>Alteromonas/Salinimonas group</taxon>
        <taxon>Alteromonas</taxon>
    </lineage>
</organism>
<evidence type="ECO:0000313" key="4">
    <source>
        <dbReference type="Proteomes" id="UP001218788"/>
    </source>
</evidence>
<name>A0ABT5L744_9ALTE</name>
<dbReference type="EMBL" id="JAQQXP010000002">
    <property type="protein sequence ID" value="MDC8832239.1"/>
    <property type="molecule type" value="Genomic_DNA"/>
</dbReference>
<evidence type="ECO:0000259" key="2">
    <source>
        <dbReference type="Pfam" id="PF04389"/>
    </source>
</evidence>
<dbReference type="RefSeq" id="WP_273642040.1">
    <property type="nucleotide sequence ID" value="NZ_JAQQXP010000002.1"/>
</dbReference>
<feature type="signal peptide" evidence="1">
    <location>
        <begin position="1"/>
        <end position="20"/>
    </location>
</feature>